<keyword evidence="1" id="KW-0175">Coiled coil</keyword>
<reference evidence="2" key="1">
    <citation type="submission" date="2021-05" db="EMBL/GenBank/DDBJ databases">
        <title>A free-living protist that lacks canonical eukaryotic 1 DNA replication and segregation systems.</title>
        <authorList>
            <person name="Salas-Leiva D.E."/>
            <person name="Tromer E.C."/>
            <person name="Curtis B.A."/>
            <person name="Jerlstrom-Hultqvist J."/>
            <person name="Kolisko M."/>
            <person name="Yi Z."/>
            <person name="Salas-Leiva J.S."/>
            <person name="Gallot-Lavallee L."/>
            <person name="Kops G.J.P.L."/>
            <person name="Archibald J.M."/>
            <person name="Simpson A.G.B."/>
            <person name="Roger A.J."/>
        </authorList>
    </citation>
    <scope>NUCLEOTIDE SEQUENCE</scope>
    <source>
        <strain evidence="2">BICM</strain>
    </source>
</reference>
<dbReference type="AlphaFoldDB" id="A0A8J6AWY3"/>
<organism evidence="2 3">
    <name type="scientific">Carpediemonas membranifera</name>
    <dbReference type="NCBI Taxonomy" id="201153"/>
    <lineage>
        <taxon>Eukaryota</taxon>
        <taxon>Metamonada</taxon>
        <taxon>Carpediemonas-like organisms</taxon>
        <taxon>Carpediemonas</taxon>
    </lineage>
</organism>
<sequence>MSNQPVIDDLKQRLEAATDAKRSTFSDLEAERRDQKRQLADVTSEVVSLTKEKEFLAKRKAELEEDNVAFSKRNADLEATLTATEQKMMAQVQALERAGAAVEREKVAVDQKIKIVDAKIREVEQQKADIADALRLAIEERGHFKAQGDMEAKKNAAVEQQIGIFTGRVADLKTKLDEEKTARAKTIADGAAKQKQLEEEVLALKATLGEVQHKADVAAQRFKVLTASNSQLKNQKSELETVTHSLRNKVKNLDREVRDLSKYYDRQATRSPALKASLENAAVNTPSIREPKE</sequence>
<name>A0A8J6AWY3_9EUKA</name>
<evidence type="ECO:0000256" key="1">
    <source>
        <dbReference type="SAM" id="Coils"/>
    </source>
</evidence>
<accession>A0A8J6AWY3</accession>
<keyword evidence="3" id="KW-1185">Reference proteome</keyword>
<gene>
    <name evidence="2" type="ORF">J8273_3815</name>
</gene>
<dbReference type="Proteomes" id="UP000717585">
    <property type="component" value="Unassembled WGS sequence"/>
</dbReference>
<evidence type="ECO:0000313" key="2">
    <source>
        <dbReference type="EMBL" id="KAG9394565.1"/>
    </source>
</evidence>
<dbReference type="EMBL" id="JAHDYR010000014">
    <property type="protein sequence ID" value="KAG9394565.1"/>
    <property type="molecule type" value="Genomic_DNA"/>
</dbReference>
<feature type="coiled-coil region" evidence="1">
    <location>
        <begin position="25"/>
        <end position="80"/>
    </location>
</feature>
<feature type="coiled-coil region" evidence="1">
    <location>
        <begin position="194"/>
        <end position="256"/>
    </location>
</feature>
<proteinExistence type="predicted"/>
<comment type="caution">
    <text evidence="2">The sequence shown here is derived from an EMBL/GenBank/DDBJ whole genome shotgun (WGS) entry which is preliminary data.</text>
</comment>
<protein>
    <submittedName>
        <fullName evidence="2">Chromosome segregation protein</fullName>
    </submittedName>
</protein>
<evidence type="ECO:0000313" key="3">
    <source>
        <dbReference type="Proteomes" id="UP000717585"/>
    </source>
</evidence>
<dbReference type="SUPFAM" id="SSF90257">
    <property type="entry name" value="Myosin rod fragments"/>
    <property type="match status" value="1"/>
</dbReference>